<organism evidence="3 4">
    <name type="scientific">Apiospora marii</name>
    <dbReference type="NCBI Taxonomy" id="335849"/>
    <lineage>
        <taxon>Eukaryota</taxon>
        <taxon>Fungi</taxon>
        <taxon>Dikarya</taxon>
        <taxon>Ascomycota</taxon>
        <taxon>Pezizomycotina</taxon>
        <taxon>Sordariomycetes</taxon>
        <taxon>Xylariomycetidae</taxon>
        <taxon>Amphisphaeriales</taxon>
        <taxon>Apiosporaceae</taxon>
        <taxon>Apiospora</taxon>
    </lineage>
</organism>
<feature type="compositionally biased region" description="Low complexity" evidence="1">
    <location>
        <begin position="155"/>
        <end position="191"/>
    </location>
</feature>
<keyword evidence="4" id="KW-1185">Reference proteome</keyword>
<dbReference type="EMBL" id="JAQQWI010000007">
    <property type="protein sequence ID" value="KAK8027708.1"/>
    <property type="molecule type" value="Genomic_DNA"/>
</dbReference>
<evidence type="ECO:0000313" key="4">
    <source>
        <dbReference type="Proteomes" id="UP001396898"/>
    </source>
</evidence>
<dbReference type="PANTHER" id="PTHR40640">
    <property type="entry name" value="ANCHORED GLYCOPROTEIN, PUTATIVE (AFU_ORTHOLOGUE AFUA_8G04860)-RELATED"/>
    <property type="match status" value="1"/>
</dbReference>
<sequence length="217" mass="21099">MSSITTLMLLSAAGLAAAQTTVMDLFLPGFEGKNLQASVVTAMTKPPSIEYFVECAKGTDANDCGLGPGVSVTMAPGSYALGLNDMPAFTEGVNCQIEQQTAICTMMGGGSEANEPGTSTETMTDIDTAVLFLPVTVTAGLEKLAAFTTTGGGSAAQPTQAAASSSSGPGGASAAASPSSGVAAPTSSSTGGAALPQITQHAVLAGVAALVGGAMVL</sequence>
<accession>A0ABR1S7G0</accession>
<feature type="region of interest" description="Disordered" evidence="1">
    <location>
        <begin position="149"/>
        <end position="191"/>
    </location>
</feature>
<feature type="chain" id="PRO_5045122421" evidence="2">
    <location>
        <begin position="19"/>
        <end position="217"/>
    </location>
</feature>
<evidence type="ECO:0000313" key="3">
    <source>
        <dbReference type="EMBL" id="KAK8027708.1"/>
    </source>
</evidence>
<protein>
    <submittedName>
        <fullName evidence="3">Uncharacterized protein</fullName>
    </submittedName>
</protein>
<name>A0ABR1S7G0_9PEZI</name>
<reference evidence="3 4" key="1">
    <citation type="submission" date="2023-01" db="EMBL/GenBank/DDBJ databases">
        <title>Analysis of 21 Apiospora genomes using comparative genomics revels a genus with tremendous synthesis potential of carbohydrate active enzymes and secondary metabolites.</title>
        <authorList>
            <person name="Sorensen T."/>
        </authorList>
    </citation>
    <scope>NUCLEOTIDE SEQUENCE [LARGE SCALE GENOMIC DNA]</scope>
    <source>
        <strain evidence="3 4">CBS 20057</strain>
    </source>
</reference>
<evidence type="ECO:0000256" key="2">
    <source>
        <dbReference type="SAM" id="SignalP"/>
    </source>
</evidence>
<dbReference type="Proteomes" id="UP001396898">
    <property type="component" value="Unassembled WGS sequence"/>
</dbReference>
<keyword evidence="2" id="KW-0732">Signal</keyword>
<feature type="signal peptide" evidence="2">
    <location>
        <begin position="1"/>
        <end position="18"/>
    </location>
</feature>
<evidence type="ECO:0000256" key="1">
    <source>
        <dbReference type="SAM" id="MobiDB-lite"/>
    </source>
</evidence>
<gene>
    <name evidence="3" type="ORF">PG991_004764</name>
</gene>
<proteinExistence type="predicted"/>
<dbReference type="PANTHER" id="PTHR40640:SF1">
    <property type="entry name" value="ANCHORED GLYCOPROTEIN, PUTATIVE (AFU_ORTHOLOGUE AFUA_8G04860)-RELATED"/>
    <property type="match status" value="1"/>
</dbReference>
<comment type="caution">
    <text evidence="3">The sequence shown here is derived from an EMBL/GenBank/DDBJ whole genome shotgun (WGS) entry which is preliminary data.</text>
</comment>